<sequence>MPPPTASSSPPPSAPPGKADPVSEEPKRRLIVGPFNRVEGDLEVRLEISGASVSAAYVNSPLFRGFERILEGRDPMDALVVAPRICGICSVSQSHAAALALAGVMGVEVPRNGQLASNLMTATENVADHLTHFHLFFMPDFARPAYEGRPWFERAEARFKAAQGSAVRGATSARAELFHVLGILGGKWPHTLTLQPGGVTRAVDARDRVRLLATVRSFRRFLEDSLFGAPLERVLALGAPEDLERWRISGPAGDFRLFLEIADDLDLGHLGRAYGRFLSHGAYAGMEGGHLYRRGTFADGQDAPFDPDQVAEHHRFSRMAGQDRPHPPFAGSTVPDGMDETGYSWCKAPRLAGLPYETGAIARQLVDGHPLIRALVAQDGGSVRSRVVARLLELARTTDAMEGWLRAIDPAAPWCAAAEMPDSAQAVGLTEAARGALGHWLRVERGRIAGYQIIAPTTWNFSPRDLNEVPGPLEQALVGAPVREGERTPLSVQHIVRSFDPCMVCTVH</sequence>
<dbReference type="PANTHER" id="PTHR42958:SF4">
    <property type="entry name" value="HYDROGENASE EXPRESSION_FORMATION PROTEIN HUPK"/>
    <property type="match status" value="1"/>
</dbReference>
<feature type="binding site" evidence="7">
    <location>
        <position position="67"/>
    </location>
    <ligand>
        <name>Mg(2+)</name>
        <dbReference type="ChEBI" id="CHEBI:18420"/>
    </ligand>
</feature>
<feature type="binding site" evidence="7">
    <location>
        <position position="89"/>
    </location>
    <ligand>
        <name>Ni(2+)</name>
        <dbReference type="ChEBI" id="CHEBI:49786"/>
    </ligand>
</feature>
<feature type="binding site" evidence="7">
    <location>
        <position position="502"/>
    </location>
    <ligand>
        <name>Ni(2+)</name>
        <dbReference type="ChEBI" id="CHEBI:49786"/>
    </ligand>
</feature>
<evidence type="ECO:0000256" key="4">
    <source>
        <dbReference type="ARBA" id="ARBA00022596"/>
    </source>
</evidence>
<accession>A0A6N1AE16</accession>
<dbReference type="Proteomes" id="UP000509702">
    <property type="component" value="Plasmid unnamed2"/>
</dbReference>
<keyword evidence="10" id="KW-1185">Reference proteome</keyword>
<evidence type="ECO:0000256" key="1">
    <source>
        <dbReference type="ARBA" id="ARBA00001967"/>
    </source>
</evidence>
<evidence type="ECO:0000256" key="2">
    <source>
        <dbReference type="ARBA" id="ARBA00004196"/>
    </source>
</evidence>
<dbReference type="PANTHER" id="PTHR42958">
    <property type="entry name" value="HYDROGENASE-2 LARGE CHAIN"/>
    <property type="match status" value="1"/>
</dbReference>
<keyword evidence="9" id="KW-0614">Plasmid</keyword>
<feature type="binding site" evidence="7">
    <location>
        <position position="453"/>
    </location>
    <ligand>
        <name>Mg(2+)</name>
        <dbReference type="ChEBI" id="CHEBI:18420"/>
    </ligand>
</feature>
<dbReference type="PROSITE" id="PS00507">
    <property type="entry name" value="NI_HGENASE_L_1"/>
    <property type="match status" value="1"/>
</dbReference>
<proteinExistence type="inferred from homology"/>
<dbReference type="InterPro" id="IPR029014">
    <property type="entry name" value="NiFe-Hase_large"/>
</dbReference>
<keyword evidence="7" id="KW-0408">Iron</keyword>
<dbReference type="GO" id="GO:0030313">
    <property type="term" value="C:cell envelope"/>
    <property type="evidence" value="ECO:0007669"/>
    <property type="project" value="UniProtKB-SubCell"/>
</dbReference>
<dbReference type="InterPro" id="IPR001501">
    <property type="entry name" value="Ni-dep_hyd_lsu"/>
</dbReference>
<dbReference type="GO" id="GO:0008901">
    <property type="term" value="F:ferredoxin hydrogenase activity"/>
    <property type="evidence" value="ECO:0007669"/>
    <property type="project" value="InterPro"/>
</dbReference>
<feature type="binding site" evidence="7">
    <location>
        <position position="505"/>
    </location>
    <ligand>
        <name>Fe cation</name>
        <dbReference type="ChEBI" id="CHEBI:24875"/>
    </ligand>
</feature>
<keyword evidence="6" id="KW-0560">Oxidoreductase</keyword>
<dbReference type="SUPFAM" id="SSF56762">
    <property type="entry name" value="HydB/Nqo4-like"/>
    <property type="match status" value="1"/>
</dbReference>
<comment type="cofactor">
    <cofactor evidence="1 7">
        <name>Ni(2+)</name>
        <dbReference type="ChEBI" id="CHEBI:49786"/>
    </cofactor>
</comment>
<dbReference type="GO" id="GO:0016151">
    <property type="term" value="F:nickel cation binding"/>
    <property type="evidence" value="ECO:0007669"/>
    <property type="project" value="InterPro"/>
</dbReference>
<name>A0A6N1AE16_9PROT</name>
<comment type="subcellular location">
    <subcellularLocation>
        <location evidence="2">Cell envelope</location>
    </subcellularLocation>
</comment>
<keyword evidence="5 7" id="KW-0479">Metal-binding</keyword>
<feature type="compositionally biased region" description="Pro residues" evidence="8">
    <location>
        <begin position="1"/>
        <end position="15"/>
    </location>
</feature>
<dbReference type="AlphaFoldDB" id="A0A6N1AE16"/>
<evidence type="ECO:0000256" key="6">
    <source>
        <dbReference type="ARBA" id="ARBA00023002"/>
    </source>
</evidence>
<evidence type="ECO:0000313" key="9">
    <source>
        <dbReference type="EMBL" id="QKS49429.1"/>
    </source>
</evidence>
<evidence type="ECO:0000256" key="5">
    <source>
        <dbReference type="ARBA" id="ARBA00022723"/>
    </source>
</evidence>
<keyword evidence="4 7" id="KW-0533">Nickel</keyword>
<dbReference type="Pfam" id="PF00374">
    <property type="entry name" value="NiFeSe_Hases"/>
    <property type="match status" value="2"/>
</dbReference>
<reference evidence="9 10" key="1">
    <citation type="submission" date="2020-06" db="EMBL/GenBank/DDBJ databases">
        <title>Complete genome of Azosprillum oryzae KACC14407.</title>
        <authorList>
            <person name="Kim M."/>
            <person name="Park Y.-J."/>
            <person name="Shin J.-H."/>
        </authorList>
    </citation>
    <scope>NUCLEOTIDE SEQUENCE [LARGE SCALE GENOMIC DNA]</scope>
    <source>
        <strain evidence="9 10">KACC 14407</strain>
        <plasmid evidence="9 10">unnamed2</plasmid>
    </source>
</reference>
<dbReference type="EMBL" id="CP054616">
    <property type="protein sequence ID" value="QKS49429.1"/>
    <property type="molecule type" value="Genomic_DNA"/>
</dbReference>
<dbReference type="Gene3D" id="1.10.645.10">
    <property type="entry name" value="Cytochrome-c3 Hydrogenase, chain B"/>
    <property type="match status" value="1"/>
</dbReference>
<keyword evidence="7" id="KW-0460">Magnesium</keyword>
<organism evidence="9 10">
    <name type="scientific">Azospirillum oryzae</name>
    <dbReference type="NCBI Taxonomy" id="286727"/>
    <lineage>
        <taxon>Bacteria</taxon>
        <taxon>Pseudomonadati</taxon>
        <taxon>Pseudomonadota</taxon>
        <taxon>Alphaproteobacteria</taxon>
        <taxon>Rhodospirillales</taxon>
        <taxon>Azospirillaceae</taxon>
        <taxon>Azospirillum</taxon>
    </lineage>
</organism>
<dbReference type="KEGG" id="aoz:HUE56_02740"/>
<evidence type="ECO:0000313" key="10">
    <source>
        <dbReference type="Proteomes" id="UP000509702"/>
    </source>
</evidence>
<gene>
    <name evidence="9" type="ORF">HUE56_02740</name>
</gene>
<feature type="binding site" evidence="7">
    <location>
        <position position="508"/>
    </location>
    <ligand>
        <name>Mg(2+)</name>
        <dbReference type="ChEBI" id="CHEBI:18420"/>
    </ligand>
</feature>
<evidence type="ECO:0000256" key="3">
    <source>
        <dbReference type="ARBA" id="ARBA00009292"/>
    </source>
</evidence>
<evidence type="ECO:0000256" key="8">
    <source>
        <dbReference type="SAM" id="MobiDB-lite"/>
    </source>
</evidence>
<feature type="region of interest" description="Disordered" evidence="8">
    <location>
        <begin position="1"/>
        <end position="27"/>
    </location>
</feature>
<evidence type="ECO:0000256" key="7">
    <source>
        <dbReference type="PIRSR" id="PIRSR601501-1"/>
    </source>
</evidence>
<dbReference type="InterPro" id="IPR050867">
    <property type="entry name" value="NiFe/NiFeSe_hydrgnase_LSU"/>
</dbReference>
<feature type="binding site" evidence="7">
    <location>
        <position position="86"/>
    </location>
    <ligand>
        <name>Ni(2+)</name>
        <dbReference type="ChEBI" id="CHEBI:49786"/>
    </ligand>
</feature>
<geneLocation type="plasmid" evidence="9 10">
    <name>unnamed2</name>
</geneLocation>
<protein>
    <submittedName>
        <fullName evidence="9">Nickel-dependent hydrogenase large subunit</fullName>
    </submittedName>
</protein>
<dbReference type="InterPro" id="IPR018194">
    <property type="entry name" value="Ni-dep_hyd_lsu_Ni_BS"/>
</dbReference>
<feature type="binding site" evidence="7">
    <location>
        <position position="89"/>
    </location>
    <ligand>
        <name>Fe cation</name>
        <dbReference type="ChEBI" id="CHEBI:24875"/>
    </ligand>
</feature>
<comment type="cofactor">
    <cofactor evidence="7">
        <name>Fe cation</name>
        <dbReference type="ChEBI" id="CHEBI:24875"/>
    </cofactor>
</comment>
<comment type="similarity">
    <text evidence="3">Belongs to the [NiFe]/[NiFeSe] hydrogenase large subunit family.</text>
</comment>